<proteinExistence type="predicted"/>
<accession>K2NKI7</accession>
<dbReference type="EMBL" id="AMSI01000032">
    <property type="protein sequence ID" value="EKF39945.1"/>
    <property type="molecule type" value="Genomic_DNA"/>
</dbReference>
<reference evidence="2 3" key="1">
    <citation type="journal article" date="2012" name="J. Bacteriol.">
        <title>Genome Sequence of Nitratireductor indicus Type Strain C115.</title>
        <authorList>
            <person name="Lai Q."/>
            <person name="Li G."/>
            <person name="Yu Z."/>
            <person name="Shao Z."/>
        </authorList>
    </citation>
    <scope>NUCLEOTIDE SEQUENCE [LARGE SCALE GENOMIC DNA]</scope>
    <source>
        <strain evidence="2 3">C115</strain>
    </source>
</reference>
<dbReference type="PATRIC" id="fig|1231190.3.peg.4794"/>
<comment type="caution">
    <text evidence="2">The sequence shown here is derived from an EMBL/GenBank/DDBJ whole genome shotgun (WGS) entry which is preliminary data.</text>
</comment>
<feature type="transmembrane region" description="Helical" evidence="1">
    <location>
        <begin position="41"/>
        <end position="61"/>
    </location>
</feature>
<dbReference type="AlphaFoldDB" id="K2NKI7"/>
<feature type="transmembrane region" description="Helical" evidence="1">
    <location>
        <begin position="12"/>
        <end position="35"/>
    </location>
</feature>
<sequence>MMRTRTYMTGMLALPINAMLFGAGAVLVLSIPALFSMAEYLLPAVIVTSIALTVPLAWWLAPMLRSRNHYPEFNRKW</sequence>
<evidence type="ECO:0000313" key="2">
    <source>
        <dbReference type="EMBL" id="EKF39945.1"/>
    </source>
</evidence>
<name>K2NKI7_9HYPH</name>
<evidence type="ECO:0000313" key="3">
    <source>
        <dbReference type="Proteomes" id="UP000007374"/>
    </source>
</evidence>
<keyword evidence="1" id="KW-0472">Membrane</keyword>
<keyword evidence="3" id="KW-1185">Reference proteome</keyword>
<keyword evidence="1" id="KW-1133">Transmembrane helix</keyword>
<keyword evidence="1" id="KW-0812">Transmembrane</keyword>
<dbReference type="eggNOG" id="ENOG5030NR9">
    <property type="taxonomic scope" value="Bacteria"/>
</dbReference>
<gene>
    <name evidence="2" type="ORF">NA8A_23272</name>
</gene>
<organism evidence="2 3">
    <name type="scientific">Nitratireductor indicus C115</name>
    <dbReference type="NCBI Taxonomy" id="1231190"/>
    <lineage>
        <taxon>Bacteria</taxon>
        <taxon>Pseudomonadati</taxon>
        <taxon>Pseudomonadota</taxon>
        <taxon>Alphaproteobacteria</taxon>
        <taxon>Hyphomicrobiales</taxon>
        <taxon>Phyllobacteriaceae</taxon>
        <taxon>Nitratireductor</taxon>
    </lineage>
</organism>
<evidence type="ECO:0000256" key="1">
    <source>
        <dbReference type="SAM" id="Phobius"/>
    </source>
</evidence>
<dbReference type="Proteomes" id="UP000007374">
    <property type="component" value="Unassembled WGS sequence"/>
</dbReference>
<protein>
    <submittedName>
        <fullName evidence="2">Uncharacterized protein</fullName>
    </submittedName>
</protein>